<dbReference type="PATRIC" id="fig|1121326.3.peg.2521"/>
<dbReference type="EMBL" id="LWAE01000002">
    <property type="protein sequence ID" value="KZL92705.1"/>
    <property type="molecule type" value="Genomic_DNA"/>
</dbReference>
<dbReference type="RefSeq" id="WP_066622374.1">
    <property type="nucleotide sequence ID" value="NZ_FQXL01000021.1"/>
</dbReference>
<evidence type="ECO:0000313" key="2">
    <source>
        <dbReference type="Proteomes" id="UP000076603"/>
    </source>
</evidence>
<reference evidence="1 2" key="1">
    <citation type="submission" date="2016-04" db="EMBL/GenBank/DDBJ databases">
        <title>Genome sequence of Clostridium magnum DSM 2767.</title>
        <authorList>
            <person name="Poehlein A."/>
            <person name="Uhlig R."/>
            <person name="Fischer R."/>
            <person name="Bahl H."/>
            <person name="Daniel R."/>
        </authorList>
    </citation>
    <scope>NUCLEOTIDE SEQUENCE [LARGE SCALE GENOMIC DNA]</scope>
    <source>
        <strain evidence="1 2">DSM 2767</strain>
    </source>
</reference>
<accession>A0A162TJ01</accession>
<sequence>MARPRSKPFKGGDKFVVYLPLDIDEATLKLINAPKYISPVVVELLQEKAKEVYSEKNSEDKKE</sequence>
<protein>
    <submittedName>
        <fullName evidence="1">Uncharacterized protein</fullName>
    </submittedName>
</protein>
<gene>
    <name evidence="1" type="ORF">CLMAG_25190</name>
</gene>
<keyword evidence="2" id="KW-1185">Reference proteome</keyword>
<dbReference type="Proteomes" id="UP000076603">
    <property type="component" value="Unassembled WGS sequence"/>
</dbReference>
<dbReference type="STRING" id="1121326.CLMAG_25190"/>
<proteinExistence type="predicted"/>
<dbReference type="AlphaFoldDB" id="A0A162TJ01"/>
<organism evidence="1 2">
    <name type="scientific">Clostridium magnum DSM 2767</name>
    <dbReference type="NCBI Taxonomy" id="1121326"/>
    <lineage>
        <taxon>Bacteria</taxon>
        <taxon>Bacillati</taxon>
        <taxon>Bacillota</taxon>
        <taxon>Clostridia</taxon>
        <taxon>Eubacteriales</taxon>
        <taxon>Clostridiaceae</taxon>
        <taxon>Clostridium</taxon>
    </lineage>
</organism>
<name>A0A162TJ01_9CLOT</name>
<evidence type="ECO:0000313" key="1">
    <source>
        <dbReference type="EMBL" id="KZL92705.1"/>
    </source>
</evidence>
<comment type="caution">
    <text evidence="1">The sequence shown here is derived from an EMBL/GenBank/DDBJ whole genome shotgun (WGS) entry which is preliminary data.</text>
</comment>